<name>A0A6M1T536_9BACT</name>
<gene>
    <name evidence="1" type="ORF">G3570_10705</name>
</gene>
<dbReference type="EMBL" id="JAALLT010000003">
    <property type="protein sequence ID" value="NGP77105.1"/>
    <property type="molecule type" value="Genomic_DNA"/>
</dbReference>
<evidence type="ECO:0000313" key="2">
    <source>
        <dbReference type="Proteomes" id="UP000473278"/>
    </source>
</evidence>
<dbReference type="PROSITE" id="PS51257">
    <property type="entry name" value="PROKAR_LIPOPROTEIN"/>
    <property type="match status" value="1"/>
</dbReference>
<evidence type="ECO:0008006" key="3">
    <source>
        <dbReference type="Google" id="ProtNLM"/>
    </source>
</evidence>
<dbReference type="AlphaFoldDB" id="A0A6M1T536"/>
<keyword evidence="2" id="KW-1185">Reference proteome</keyword>
<protein>
    <recommendedName>
        <fullName evidence="3">Lipoprotein</fullName>
    </recommendedName>
</protein>
<dbReference type="Proteomes" id="UP000473278">
    <property type="component" value="Unassembled WGS sequence"/>
</dbReference>
<reference evidence="1 2" key="1">
    <citation type="submission" date="2020-02" db="EMBL/GenBank/DDBJ databases">
        <title>Balneolaceae bacterium YR4-1, complete genome.</title>
        <authorList>
            <person name="Li Y."/>
            <person name="Wu S."/>
        </authorList>
    </citation>
    <scope>NUCLEOTIDE SEQUENCE [LARGE SCALE GENOMIC DNA]</scope>
    <source>
        <strain evidence="1 2">YR4-1</strain>
    </source>
</reference>
<sequence length="220" mass="24597">MKTLAFIILYTFLLTGCSLVGLGTGTAIDSANRKKVDRILSNNQKITLEFVDGKNIKARYRGIAYRMENSRNDTFMTNSVETTSKEQQLPVIGDEVTIFFDSDASGNIKGTFSGIQKSNDSYQFMIQENEFNQIKYLSLDAVKKIGLKNGKIMTEIPESENLILLYEKDGNIYRAPLGILNHINNQKTNNKFVLGTFGLAVDAALLIISYSNFSYDIGGW</sequence>
<accession>A0A6M1T536</accession>
<evidence type="ECO:0000313" key="1">
    <source>
        <dbReference type="EMBL" id="NGP77105.1"/>
    </source>
</evidence>
<comment type="caution">
    <text evidence="1">The sequence shown here is derived from an EMBL/GenBank/DDBJ whole genome shotgun (WGS) entry which is preliminary data.</text>
</comment>
<organism evidence="1 2">
    <name type="scientific">Halalkalibaculum roseum</name>
    <dbReference type="NCBI Taxonomy" id="2709311"/>
    <lineage>
        <taxon>Bacteria</taxon>
        <taxon>Pseudomonadati</taxon>
        <taxon>Balneolota</taxon>
        <taxon>Balneolia</taxon>
        <taxon>Balneolales</taxon>
        <taxon>Balneolaceae</taxon>
        <taxon>Halalkalibaculum</taxon>
    </lineage>
</organism>
<dbReference type="RefSeq" id="WP_165142142.1">
    <property type="nucleotide sequence ID" value="NZ_JAALLT010000003.1"/>
</dbReference>
<proteinExistence type="predicted"/>